<name>A0A212FGE5_DANPL</name>
<sequence>MRYFENVLYWQENGPIFVFLGGESASSPQWTRFGIIHELAKESQGAMYVTEHRYYGESKPKNLTKEDQFKYLSSRQALADIAKLIHYLKLLPMYKNSKVVVIGGSYAGNLAAWMKVLYPDLVDAAVASSAPVLAKKDFFEYLEKVTEDYETYGTHGCSDKIKNIFDRFHQLLQSSEGIKQLKKEENICDSCDMSVIENQAVFFEVKTSIFMSNSQYGSTKTIKQHCEKLSDVSYDTKSLTDNSMLPIIYSEKLNCYDYDFNRMIQVMKSNDDLFWIYQTCTEFGYYQTTNSKAQIFKNIPLEFYIKICTEMFGNDFNETRVDQAVKNTNKLYGGLNPNVTKVVFSNGNLDPWSTIGVLEGLSYDAPAVVIPRSTHCADLLPIFEPDNEELKEARKHIKYLIKKWIGIDEYLTS</sequence>
<organism evidence="6 7">
    <name type="scientific">Danaus plexippus plexippus</name>
    <dbReference type="NCBI Taxonomy" id="278856"/>
    <lineage>
        <taxon>Eukaryota</taxon>
        <taxon>Metazoa</taxon>
        <taxon>Ecdysozoa</taxon>
        <taxon>Arthropoda</taxon>
        <taxon>Hexapoda</taxon>
        <taxon>Insecta</taxon>
        <taxon>Pterygota</taxon>
        <taxon>Neoptera</taxon>
        <taxon>Endopterygota</taxon>
        <taxon>Lepidoptera</taxon>
        <taxon>Glossata</taxon>
        <taxon>Ditrysia</taxon>
        <taxon>Papilionoidea</taxon>
        <taxon>Nymphalidae</taxon>
        <taxon>Danainae</taxon>
        <taxon>Danaini</taxon>
        <taxon>Danaina</taxon>
        <taxon>Danaus</taxon>
        <taxon>Danaus</taxon>
    </lineage>
</organism>
<protein>
    <submittedName>
        <fullName evidence="6">Serine protease K12H4.7 like protein</fullName>
    </submittedName>
</protein>
<keyword evidence="5" id="KW-0325">Glycoprotein</keyword>
<reference evidence="6 7" key="1">
    <citation type="journal article" date="2011" name="Cell">
        <title>The monarch butterfly genome yields insights into long-distance migration.</title>
        <authorList>
            <person name="Zhan S."/>
            <person name="Merlin C."/>
            <person name="Boore J.L."/>
            <person name="Reppert S.M."/>
        </authorList>
    </citation>
    <scope>NUCLEOTIDE SEQUENCE [LARGE SCALE GENOMIC DNA]</scope>
    <source>
        <strain evidence="6">F-2</strain>
    </source>
</reference>
<keyword evidence="4" id="KW-0378">Hydrolase</keyword>
<dbReference type="InParanoid" id="A0A212FGE5"/>
<dbReference type="eggNOG" id="KOG2182">
    <property type="taxonomic scope" value="Eukaryota"/>
</dbReference>
<dbReference type="GO" id="GO:0070008">
    <property type="term" value="F:serine-type exopeptidase activity"/>
    <property type="evidence" value="ECO:0007669"/>
    <property type="project" value="InterPro"/>
</dbReference>
<dbReference type="PANTHER" id="PTHR11010:SF5">
    <property type="entry name" value="RE36938P-RELATED"/>
    <property type="match status" value="1"/>
</dbReference>
<dbReference type="InterPro" id="IPR029058">
    <property type="entry name" value="AB_hydrolase_fold"/>
</dbReference>
<evidence type="ECO:0000256" key="1">
    <source>
        <dbReference type="ARBA" id="ARBA00011079"/>
    </source>
</evidence>
<dbReference type="InterPro" id="IPR008758">
    <property type="entry name" value="Peptidase_S28"/>
</dbReference>
<evidence type="ECO:0000256" key="4">
    <source>
        <dbReference type="ARBA" id="ARBA00022801"/>
    </source>
</evidence>
<dbReference type="PANTHER" id="PTHR11010">
    <property type="entry name" value="PROTEASE S28 PRO-X CARBOXYPEPTIDASE-RELATED"/>
    <property type="match status" value="1"/>
</dbReference>
<dbReference type="AlphaFoldDB" id="A0A212FGE5"/>
<dbReference type="SUPFAM" id="SSF53474">
    <property type="entry name" value="alpha/beta-Hydrolases"/>
    <property type="match status" value="2"/>
</dbReference>
<dbReference type="Pfam" id="PF05577">
    <property type="entry name" value="Peptidase_S28"/>
    <property type="match status" value="1"/>
</dbReference>
<dbReference type="GO" id="GO:0008239">
    <property type="term" value="F:dipeptidyl-peptidase activity"/>
    <property type="evidence" value="ECO:0007669"/>
    <property type="project" value="TreeGrafter"/>
</dbReference>
<evidence type="ECO:0000313" key="6">
    <source>
        <dbReference type="EMBL" id="OWR52821.1"/>
    </source>
</evidence>
<comment type="caution">
    <text evidence="6">The sequence shown here is derived from an EMBL/GenBank/DDBJ whole genome shotgun (WGS) entry which is preliminary data.</text>
</comment>
<evidence type="ECO:0000256" key="5">
    <source>
        <dbReference type="ARBA" id="ARBA00023180"/>
    </source>
</evidence>
<dbReference type="GO" id="GO:0006508">
    <property type="term" value="P:proteolysis"/>
    <property type="evidence" value="ECO:0007669"/>
    <property type="project" value="UniProtKB-KW"/>
</dbReference>
<evidence type="ECO:0000256" key="2">
    <source>
        <dbReference type="ARBA" id="ARBA00022670"/>
    </source>
</evidence>
<gene>
    <name evidence="6" type="ORF">KGM_215680</name>
</gene>
<dbReference type="EMBL" id="AGBW02008676">
    <property type="protein sequence ID" value="OWR52821.1"/>
    <property type="molecule type" value="Genomic_DNA"/>
</dbReference>
<keyword evidence="2 6" id="KW-0645">Protease</keyword>
<accession>A0A212FGE5</accession>
<dbReference type="KEGG" id="dpl:KGM_215680"/>
<comment type="similarity">
    <text evidence="1">Belongs to the peptidase S28 family.</text>
</comment>
<keyword evidence="7" id="KW-1185">Reference proteome</keyword>
<keyword evidence="3" id="KW-0732">Signal</keyword>
<dbReference type="Gene3D" id="3.40.50.1820">
    <property type="entry name" value="alpha/beta hydrolase"/>
    <property type="match status" value="1"/>
</dbReference>
<dbReference type="Gene3D" id="1.20.120.980">
    <property type="entry name" value="Serine carboxypeptidase S28, SKS domain"/>
    <property type="match status" value="1"/>
</dbReference>
<evidence type="ECO:0000313" key="7">
    <source>
        <dbReference type="Proteomes" id="UP000007151"/>
    </source>
</evidence>
<dbReference type="Proteomes" id="UP000007151">
    <property type="component" value="Unassembled WGS sequence"/>
</dbReference>
<dbReference type="InterPro" id="IPR042269">
    <property type="entry name" value="Ser_carbopepase_S28_SKS"/>
</dbReference>
<evidence type="ECO:0000256" key="3">
    <source>
        <dbReference type="ARBA" id="ARBA00022729"/>
    </source>
</evidence>
<proteinExistence type="inferred from homology"/>